<organism evidence="2 3">
    <name type="scientific">Lipingzhangella halophila</name>
    <dbReference type="NCBI Taxonomy" id="1783352"/>
    <lineage>
        <taxon>Bacteria</taxon>
        <taxon>Bacillati</taxon>
        <taxon>Actinomycetota</taxon>
        <taxon>Actinomycetes</taxon>
        <taxon>Streptosporangiales</taxon>
        <taxon>Nocardiopsidaceae</taxon>
        <taxon>Lipingzhangella</taxon>
    </lineage>
</organism>
<reference evidence="2 3" key="1">
    <citation type="submission" date="2020-08" db="EMBL/GenBank/DDBJ databases">
        <title>Sequencing the genomes of 1000 actinobacteria strains.</title>
        <authorList>
            <person name="Klenk H.-P."/>
        </authorList>
    </citation>
    <scope>NUCLEOTIDE SEQUENCE [LARGE SCALE GENOMIC DNA]</scope>
    <source>
        <strain evidence="2 3">DSM 102030</strain>
    </source>
</reference>
<dbReference type="Proteomes" id="UP000523007">
    <property type="component" value="Unassembled WGS sequence"/>
</dbReference>
<keyword evidence="3" id="KW-1185">Reference proteome</keyword>
<name>A0A7W7RJU5_9ACTN</name>
<proteinExistence type="predicted"/>
<dbReference type="RefSeq" id="WP_221445527.1">
    <property type="nucleotide sequence ID" value="NZ_JACHJT010000001.1"/>
</dbReference>
<protein>
    <recommendedName>
        <fullName evidence="1">AbiJ-NTD3 domain-containing protein</fullName>
    </recommendedName>
</protein>
<dbReference type="AlphaFoldDB" id="A0A7W7RJU5"/>
<evidence type="ECO:0000259" key="1">
    <source>
        <dbReference type="Pfam" id="PF18860"/>
    </source>
</evidence>
<dbReference type="Pfam" id="PF18860">
    <property type="entry name" value="AbiJ_NTD3"/>
    <property type="match status" value="1"/>
</dbReference>
<feature type="domain" description="AbiJ-NTD3" evidence="1">
    <location>
        <begin position="14"/>
        <end position="149"/>
    </location>
</feature>
<evidence type="ECO:0000313" key="2">
    <source>
        <dbReference type="EMBL" id="MBB4932816.1"/>
    </source>
</evidence>
<comment type="caution">
    <text evidence="2">The sequence shown here is derived from an EMBL/GenBank/DDBJ whole genome shotgun (WGS) entry which is preliminary data.</text>
</comment>
<sequence length="329" mass="36671">MLIGSAARLHRVFLAMLGQLWVLESEMDLWTGRSLASEIERHMVRFTDDWTVLDLFKKPGALTSSNRRFLLFVEGVLSGAVNPDEHRQRALAEAIALPLARGGLKVIETGSTGGYPEFSIVPTGSRARPPQLILFASTAAKPDLCLREVLGQEVEVVGATSGVLRYDRPVPEYGLTWDDLQAWWAEREQLSPEAAKGSLWQRLRSALPANSPPQQALFEKYHRIYGQRQRGERFPALLPAVWLHWDPVAKSARGDEVMLTQRLDFARLGLTDDPVEIGPGDYVAYPGDLPPHLRSTRTRDLLGDGVRALVRRLTSRARRAGAAPGSRRR</sequence>
<evidence type="ECO:0000313" key="3">
    <source>
        <dbReference type="Proteomes" id="UP000523007"/>
    </source>
</evidence>
<gene>
    <name evidence="2" type="ORF">F4561_003636</name>
</gene>
<dbReference type="InterPro" id="IPR041427">
    <property type="entry name" value="AbiJ-NTD3"/>
</dbReference>
<accession>A0A7W7RJU5</accession>
<dbReference type="EMBL" id="JACHJT010000001">
    <property type="protein sequence ID" value="MBB4932816.1"/>
    <property type="molecule type" value="Genomic_DNA"/>
</dbReference>